<feature type="binding site" evidence="11">
    <location>
        <position position="261"/>
    </location>
    <ligand>
        <name>ATP</name>
        <dbReference type="ChEBI" id="CHEBI:30616"/>
    </ligand>
</feature>
<dbReference type="EMBL" id="MCGT01000006">
    <property type="protein sequence ID" value="ORX58819.1"/>
    <property type="molecule type" value="Genomic_DNA"/>
</dbReference>
<feature type="binding site" evidence="11">
    <location>
        <begin position="198"/>
        <end position="200"/>
    </location>
    <ligand>
        <name>ATP</name>
        <dbReference type="ChEBI" id="CHEBI:30616"/>
    </ligand>
</feature>
<dbReference type="SMART" id="SM00220">
    <property type="entry name" value="S_TKc"/>
    <property type="match status" value="1"/>
</dbReference>
<dbReference type="GO" id="GO:0008608">
    <property type="term" value="P:attachment of spindle microtubules to kinetochore"/>
    <property type="evidence" value="ECO:0007669"/>
    <property type="project" value="UniProtKB-ARBA"/>
</dbReference>
<dbReference type="FunFam" id="3.30.200.20:FF:000042">
    <property type="entry name" value="Aurora kinase A"/>
    <property type="match status" value="1"/>
</dbReference>
<organism evidence="18 19">
    <name type="scientific">Hesseltinella vesiculosa</name>
    <dbReference type="NCBI Taxonomy" id="101127"/>
    <lineage>
        <taxon>Eukaryota</taxon>
        <taxon>Fungi</taxon>
        <taxon>Fungi incertae sedis</taxon>
        <taxon>Mucoromycota</taxon>
        <taxon>Mucoromycotina</taxon>
        <taxon>Mucoromycetes</taxon>
        <taxon>Mucorales</taxon>
        <taxon>Cunninghamellaceae</taxon>
        <taxon>Hesseltinella</taxon>
    </lineage>
</organism>
<feature type="binding site" evidence="11">
    <location>
        <begin position="247"/>
        <end position="248"/>
    </location>
    <ligand>
        <name>ATP</name>
        <dbReference type="ChEBI" id="CHEBI:30616"/>
    </ligand>
</feature>
<feature type="compositionally biased region" description="Polar residues" evidence="16">
    <location>
        <begin position="14"/>
        <end position="26"/>
    </location>
</feature>
<keyword evidence="7 11" id="KW-0067">ATP-binding</keyword>
<keyword evidence="19" id="KW-1185">Reference proteome</keyword>
<dbReference type="InterPro" id="IPR000719">
    <property type="entry name" value="Prot_kinase_dom"/>
</dbReference>
<reference evidence="18 19" key="1">
    <citation type="submission" date="2016-07" db="EMBL/GenBank/DDBJ databases">
        <title>Pervasive Adenine N6-methylation of Active Genes in Fungi.</title>
        <authorList>
            <consortium name="DOE Joint Genome Institute"/>
            <person name="Mondo S.J."/>
            <person name="Dannebaum R.O."/>
            <person name="Kuo R.C."/>
            <person name="Labutti K."/>
            <person name="Haridas S."/>
            <person name="Kuo A."/>
            <person name="Salamov A."/>
            <person name="Ahrendt S.R."/>
            <person name="Lipzen A."/>
            <person name="Sullivan W."/>
            <person name="Andreopoulos W.B."/>
            <person name="Clum A."/>
            <person name="Lindquist E."/>
            <person name="Daum C."/>
            <person name="Ramamoorthy G.K."/>
            <person name="Gryganskyi A."/>
            <person name="Culley D."/>
            <person name="Magnuson J.K."/>
            <person name="James T.Y."/>
            <person name="O'Malley M.A."/>
            <person name="Stajich J.E."/>
            <person name="Spatafora J.W."/>
            <person name="Visel A."/>
            <person name="Grigoriev I.V."/>
        </authorList>
    </citation>
    <scope>NUCLEOTIDE SEQUENCE [LARGE SCALE GENOMIC DNA]</scope>
    <source>
        <strain evidence="18 19">NRRL 3301</strain>
    </source>
</reference>
<sequence>MTDHESMTLDEASLSPSFTRSPSPMTTTSVLVDYTPRHPSQYSQHSHIPFSIGAYRDRRVQHYQKIAQTSSPHANYMDSPVVRRELGVNPAVIAIDVKRPPEPEFAQPRPKKLEWQIDDFEVGKNIGTGKFGNVYVAREKATKQVVALKILIKQELLDAGIVPFVKREIEIHAHLQHPHILRMYGYFQDAAHLYLVLDYANQGSLYKKLESLGRLEEDLAAKCIAQVVSALDYIHGLGVVHRDIKPENILVDKNGTLKLSDFGWAVLDRQGRRKTFCGTLDYLPPEMVENRPHGPLVDVWAVGVLAYELVVGVPPFEHEDYNDTYRHITRVHYRFPDHVSPHVRDFIQQALQPLGRRSSLKKLLDHPWLQST</sequence>
<dbReference type="CDD" id="cd14007">
    <property type="entry name" value="STKc_Aurora"/>
    <property type="match status" value="1"/>
</dbReference>
<dbReference type="GO" id="GO:0000776">
    <property type="term" value="C:kinetochore"/>
    <property type="evidence" value="ECO:0007669"/>
    <property type="project" value="UniProtKB-ARBA"/>
</dbReference>
<comment type="catalytic activity">
    <reaction evidence="9 15">
        <text>L-seryl-[protein] + ATP = O-phospho-L-seryl-[protein] + ADP + H(+)</text>
        <dbReference type="Rhea" id="RHEA:17989"/>
        <dbReference type="Rhea" id="RHEA-COMP:9863"/>
        <dbReference type="Rhea" id="RHEA-COMP:11604"/>
        <dbReference type="ChEBI" id="CHEBI:15378"/>
        <dbReference type="ChEBI" id="CHEBI:29999"/>
        <dbReference type="ChEBI" id="CHEBI:30616"/>
        <dbReference type="ChEBI" id="CHEBI:83421"/>
        <dbReference type="ChEBI" id="CHEBI:456216"/>
        <dbReference type="EC" id="2.7.11.1"/>
    </reaction>
</comment>
<evidence type="ECO:0000256" key="5">
    <source>
        <dbReference type="ARBA" id="ARBA00022741"/>
    </source>
</evidence>
<evidence type="ECO:0000256" key="4">
    <source>
        <dbReference type="ARBA" id="ARBA00022679"/>
    </source>
</evidence>
<comment type="catalytic activity">
    <reaction evidence="8 15">
        <text>L-threonyl-[protein] + ATP = O-phospho-L-threonyl-[protein] + ADP + H(+)</text>
        <dbReference type="Rhea" id="RHEA:46608"/>
        <dbReference type="Rhea" id="RHEA-COMP:11060"/>
        <dbReference type="Rhea" id="RHEA-COMP:11605"/>
        <dbReference type="ChEBI" id="CHEBI:15378"/>
        <dbReference type="ChEBI" id="CHEBI:30013"/>
        <dbReference type="ChEBI" id="CHEBI:30616"/>
        <dbReference type="ChEBI" id="CHEBI:61977"/>
        <dbReference type="ChEBI" id="CHEBI:456216"/>
        <dbReference type="EC" id="2.7.11.1"/>
    </reaction>
</comment>
<feature type="region of interest" description="Disordered" evidence="16">
    <location>
        <begin position="1"/>
        <end position="26"/>
    </location>
</feature>
<dbReference type="GO" id="GO:0032465">
    <property type="term" value="P:regulation of cytokinesis"/>
    <property type="evidence" value="ECO:0007669"/>
    <property type="project" value="UniProtKB-ARBA"/>
</dbReference>
<evidence type="ECO:0000256" key="3">
    <source>
        <dbReference type="ARBA" id="ARBA00022527"/>
    </source>
</evidence>
<dbReference type="OrthoDB" id="377346at2759"/>
<comment type="similarity">
    <text evidence="15">Belongs to the protein kinase superfamily. Ser/Thr protein kinase family. Aurora subfamily.</text>
</comment>
<dbReference type="PROSITE" id="PS50011">
    <property type="entry name" value="PROTEIN_KINASE_DOM"/>
    <property type="match status" value="1"/>
</dbReference>
<keyword evidence="5 11" id="KW-0547">Nucleotide-binding</keyword>
<dbReference type="InterPro" id="IPR017441">
    <property type="entry name" value="Protein_kinase_ATP_BS"/>
</dbReference>
<comment type="caution">
    <text evidence="18">The sequence shown here is derived from an EMBL/GenBank/DDBJ whole genome shotgun (WGS) entry which is preliminary data.</text>
</comment>
<evidence type="ECO:0000256" key="7">
    <source>
        <dbReference type="ARBA" id="ARBA00022840"/>
    </source>
</evidence>
<dbReference type="GO" id="GO:0032133">
    <property type="term" value="C:chromosome passenger complex"/>
    <property type="evidence" value="ECO:0007669"/>
    <property type="project" value="UniProtKB-ARBA"/>
</dbReference>
<dbReference type="GO" id="GO:0045143">
    <property type="term" value="P:homologous chromosome segregation"/>
    <property type="evidence" value="ECO:0007669"/>
    <property type="project" value="UniProtKB-ARBA"/>
</dbReference>
<keyword evidence="6 15" id="KW-0418">Kinase</keyword>
<dbReference type="GO" id="GO:0072479">
    <property type="term" value="P:response to mitotic cell cycle spindle assembly checkpoint signaling"/>
    <property type="evidence" value="ECO:0007669"/>
    <property type="project" value="UniProtKB-ARBA"/>
</dbReference>
<accession>A0A1X2GPZ5</accession>
<evidence type="ECO:0000313" key="19">
    <source>
        <dbReference type="Proteomes" id="UP000242146"/>
    </source>
</evidence>
<evidence type="ECO:0000256" key="10">
    <source>
        <dbReference type="PIRSR" id="PIRSR630616-1"/>
    </source>
</evidence>
<keyword evidence="3 14" id="KW-0723">Serine/threonine-protein kinase</keyword>
<dbReference type="PROSITE" id="PS00107">
    <property type="entry name" value="PROTEIN_KINASE_ATP"/>
    <property type="match status" value="1"/>
</dbReference>
<dbReference type="GO" id="GO:0090266">
    <property type="term" value="P:regulation of mitotic cell cycle spindle assembly checkpoint"/>
    <property type="evidence" value="ECO:0007669"/>
    <property type="project" value="UniProtKB-ARBA"/>
</dbReference>
<evidence type="ECO:0000256" key="9">
    <source>
        <dbReference type="ARBA" id="ARBA00048679"/>
    </source>
</evidence>
<protein>
    <recommendedName>
        <fullName evidence="2 15">Aurora kinase</fullName>
        <ecNumber evidence="1 15">2.7.11.1</ecNumber>
    </recommendedName>
</protein>
<feature type="domain" description="Protein kinase" evidence="17">
    <location>
        <begin position="120"/>
        <end position="369"/>
    </location>
</feature>
<dbReference type="GO" id="GO:0005524">
    <property type="term" value="F:ATP binding"/>
    <property type="evidence" value="ECO:0007669"/>
    <property type="project" value="UniProtKB-UniRule"/>
</dbReference>
<dbReference type="GO" id="GO:0051233">
    <property type="term" value="C:spindle midzone"/>
    <property type="evidence" value="ECO:0007669"/>
    <property type="project" value="UniProtKB-ARBA"/>
</dbReference>
<dbReference type="AlphaFoldDB" id="A0A1X2GPZ5"/>
<dbReference type="STRING" id="101127.A0A1X2GPZ5"/>
<evidence type="ECO:0000256" key="13">
    <source>
        <dbReference type="PROSITE-ProRule" id="PRU10141"/>
    </source>
</evidence>
<feature type="active site" description="Proton acceptor" evidence="10">
    <location>
        <position position="243"/>
    </location>
</feature>
<dbReference type="Gene3D" id="1.10.510.10">
    <property type="entry name" value="Transferase(Phosphotransferase) domain 1"/>
    <property type="match status" value="1"/>
</dbReference>
<evidence type="ECO:0000256" key="6">
    <source>
        <dbReference type="ARBA" id="ARBA00022777"/>
    </source>
</evidence>
<feature type="binding site" evidence="11 13">
    <location>
        <position position="149"/>
    </location>
    <ligand>
        <name>ATP</name>
        <dbReference type="ChEBI" id="CHEBI:30616"/>
    </ligand>
</feature>
<evidence type="ECO:0000256" key="11">
    <source>
        <dbReference type="PIRSR" id="PIRSR630616-2"/>
    </source>
</evidence>
<dbReference type="GO" id="GO:0004674">
    <property type="term" value="F:protein serine/threonine kinase activity"/>
    <property type="evidence" value="ECO:0007669"/>
    <property type="project" value="UniProtKB-KW"/>
</dbReference>
<dbReference type="FunFam" id="1.10.510.10:FF:000235">
    <property type="entry name" value="Serine/threonine-protein kinase ark1"/>
    <property type="match status" value="1"/>
</dbReference>
<dbReference type="GO" id="GO:1902115">
    <property type="term" value="P:regulation of organelle assembly"/>
    <property type="evidence" value="ECO:0007669"/>
    <property type="project" value="UniProtKB-ARBA"/>
</dbReference>
<evidence type="ECO:0000256" key="16">
    <source>
        <dbReference type="SAM" id="MobiDB-lite"/>
    </source>
</evidence>
<evidence type="ECO:0000313" key="18">
    <source>
        <dbReference type="EMBL" id="ORX58819.1"/>
    </source>
</evidence>
<proteinExistence type="inferred from homology"/>
<feature type="cross-link" description="Glycyl lysine isopeptide (Lys-Gly) (interchain with G-Cter in SUMO2)" evidence="12">
    <location>
        <position position="245"/>
    </location>
</feature>
<gene>
    <name evidence="18" type="ORF">DM01DRAFT_1333441</name>
</gene>
<evidence type="ECO:0000259" key="17">
    <source>
        <dbReference type="PROSITE" id="PS50011"/>
    </source>
</evidence>
<feature type="binding site" evidence="11">
    <location>
        <position position="130"/>
    </location>
    <ligand>
        <name>ATP</name>
        <dbReference type="ChEBI" id="CHEBI:30616"/>
    </ligand>
</feature>
<dbReference type="Proteomes" id="UP000242146">
    <property type="component" value="Unassembled WGS sequence"/>
</dbReference>
<evidence type="ECO:0000256" key="15">
    <source>
        <dbReference type="RuleBase" id="RU367134"/>
    </source>
</evidence>
<dbReference type="InterPro" id="IPR008271">
    <property type="entry name" value="Ser/Thr_kinase_AS"/>
</dbReference>
<evidence type="ECO:0000256" key="14">
    <source>
        <dbReference type="RuleBase" id="RU000304"/>
    </source>
</evidence>
<dbReference type="GO" id="GO:0044779">
    <property type="term" value="P:meiotic spindle checkpoint signaling"/>
    <property type="evidence" value="ECO:0007669"/>
    <property type="project" value="UniProtKB-ARBA"/>
</dbReference>
<evidence type="ECO:0000256" key="1">
    <source>
        <dbReference type="ARBA" id="ARBA00012513"/>
    </source>
</evidence>
<evidence type="ECO:0000256" key="8">
    <source>
        <dbReference type="ARBA" id="ARBA00047899"/>
    </source>
</evidence>
<keyword evidence="4 15" id="KW-0808">Transferase</keyword>
<dbReference type="EC" id="2.7.11.1" evidence="1 15"/>
<dbReference type="InterPro" id="IPR030616">
    <property type="entry name" value="Aur-like"/>
</dbReference>
<dbReference type="Pfam" id="PF00069">
    <property type="entry name" value="Pkinase"/>
    <property type="match status" value="1"/>
</dbReference>
<evidence type="ECO:0000256" key="12">
    <source>
        <dbReference type="PIRSR" id="PIRSR630616-3"/>
    </source>
</evidence>
<name>A0A1X2GPZ5_9FUNG</name>
<dbReference type="InterPro" id="IPR011009">
    <property type="entry name" value="Kinase-like_dom_sf"/>
</dbReference>
<dbReference type="SUPFAM" id="SSF56112">
    <property type="entry name" value="Protein kinase-like (PK-like)"/>
    <property type="match status" value="1"/>
</dbReference>
<dbReference type="PROSITE" id="PS00108">
    <property type="entry name" value="PROTEIN_KINASE_ST"/>
    <property type="match status" value="1"/>
</dbReference>
<dbReference type="PANTHER" id="PTHR24350">
    <property type="entry name" value="SERINE/THREONINE-PROTEIN KINASE IAL-RELATED"/>
    <property type="match status" value="1"/>
</dbReference>
<evidence type="ECO:0000256" key="2">
    <source>
        <dbReference type="ARBA" id="ARBA00021157"/>
    </source>
</evidence>